<sequence length="69" mass="8124">MNSQVQILTETKTQVIYFHMWYPRELVKVCEVGFDTTTTITTTYPMYFIKNNIPNVLPLCVISFEEETI</sequence>
<dbReference type="EMBL" id="GEDG01019689">
    <property type="protein sequence ID" value="JAP19732.1"/>
    <property type="molecule type" value="Transcribed_RNA"/>
</dbReference>
<dbReference type="AlphaFoldDB" id="A0A0V0HHM7"/>
<organism evidence="1">
    <name type="scientific">Solanum chacoense</name>
    <name type="common">Chaco potato</name>
    <dbReference type="NCBI Taxonomy" id="4108"/>
    <lineage>
        <taxon>Eukaryota</taxon>
        <taxon>Viridiplantae</taxon>
        <taxon>Streptophyta</taxon>
        <taxon>Embryophyta</taxon>
        <taxon>Tracheophyta</taxon>
        <taxon>Spermatophyta</taxon>
        <taxon>Magnoliopsida</taxon>
        <taxon>eudicotyledons</taxon>
        <taxon>Gunneridae</taxon>
        <taxon>Pentapetalae</taxon>
        <taxon>asterids</taxon>
        <taxon>lamiids</taxon>
        <taxon>Solanales</taxon>
        <taxon>Solanaceae</taxon>
        <taxon>Solanoideae</taxon>
        <taxon>Solaneae</taxon>
        <taxon>Solanum</taxon>
    </lineage>
</organism>
<evidence type="ECO:0000313" key="1">
    <source>
        <dbReference type="EMBL" id="JAP19732.1"/>
    </source>
</evidence>
<protein>
    <submittedName>
        <fullName evidence="1">Putative ovule protein</fullName>
    </submittedName>
</protein>
<proteinExistence type="predicted"/>
<name>A0A0V0HHM7_SOLCH</name>
<accession>A0A0V0HHM7</accession>
<reference evidence="1" key="1">
    <citation type="submission" date="2015-12" db="EMBL/GenBank/DDBJ databases">
        <title>Gene expression during late stages of embryo sac development: a critical building block for successful pollen-pistil interactions.</title>
        <authorList>
            <person name="Liu Y."/>
            <person name="Joly V."/>
            <person name="Sabar M."/>
            <person name="Matton D.P."/>
        </authorList>
    </citation>
    <scope>NUCLEOTIDE SEQUENCE</scope>
</reference>